<dbReference type="Proteomes" id="UP000198815">
    <property type="component" value="Unassembled WGS sequence"/>
</dbReference>
<dbReference type="SUPFAM" id="SSF56425">
    <property type="entry name" value="Succinate dehydrogenase/fumarate reductase flavoprotein, catalytic domain"/>
    <property type="match status" value="1"/>
</dbReference>
<keyword evidence="4" id="KW-0560">Oxidoreductase</keyword>
<dbReference type="InterPro" id="IPR050315">
    <property type="entry name" value="FAD-oxidoreductase_2"/>
</dbReference>
<dbReference type="SUPFAM" id="SSF51905">
    <property type="entry name" value="FAD/NAD(P)-binding domain"/>
    <property type="match status" value="1"/>
</dbReference>
<evidence type="ECO:0000256" key="4">
    <source>
        <dbReference type="ARBA" id="ARBA00023002"/>
    </source>
</evidence>
<dbReference type="NCBIfam" id="NF009479">
    <property type="entry name" value="PRK12845.1"/>
    <property type="match status" value="1"/>
</dbReference>
<dbReference type="AlphaFoldDB" id="A0A1H9SQT3"/>
<keyword evidence="3" id="KW-0274">FAD</keyword>
<dbReference type="GO" id="GO:0033765">
    <property type="term" value="F:steroid dehydrogenase activity, acting on the CH-CH group of donors"/>
    <property type="evidence" value="ECO:0007669"/>
    <property type="project" value="UniProtKB-ARBA"/>
</dbReference>
<dbReference type="OrthoDB" id="9813348at2"/>
<evidence type="ECO:0000313" key="7">
    <source>
        <dbReference type="Proteomes" id="UP000198815"/>
    </source>
</evidence>
<dbReference type="GO" id="GO:0008202">
    <property type="term" value="P:steroid metabolic process"/>
    <property type="evidence" value="ECO:0007669"/>
    <property type="project" value="UniProtKB-ARBA"/>
</dbReference>
<reference evidence="6 7" key="1">
    <citation type="submission" date="2016-10" db="EMBL/GenBank/DDBJ databases">
        <authorList>
            <person name="de Groot N.N."/>
        </authorList>
    </citation>
    <scope>NUCLEOTIDE SEQUENCE [LARGE SCALE GENOMIC DNA]</scope>
    <source>
        <strain evidence="6 7">DSM 16859</strain>
    </source>
</reference>
<evidence type="ECO:0000256" key="1">
    <source>
        <dbReference type="ARBA" id="ARBA00001974"/>
    </source>
</evidence>
<dbReference type="EMBL" id="FOGZ01000015">
    <property type="protein sequence ID" value="SER87237.1"/>
    <property type="molecule type" value="Genomic_DNA"/>
</dbReference>
<dbReference type="InterPro" id="IPR003953">
    <property type="entry name" value="FAD-dep_OxRdtase_2_FAD-bd"/>
</dbReference>
<evidence type="ECO:0000259" key="5">
    <source>
        <dbReference type="Pfam" id="PF00890"/>
    </source>
</evidence>
<dbReference type="InterPro" id="IPR027477">
    <property type="entry name" value="Succ_DH/fumarate_Rdtase_cat_sf"/>
</dbReference>
<gene>
    <name evidence="6" type="ORF">SAMN05443377_1158</name>
</gene>
<comment type="cofactor">
    <cofactor evidence="1">
        <name>FAD</name>
        <dbReference type="ChEBI" id="CHEBI:57692"/>
    </cofactor>
</comment>
<sequence length="565" mass="60813">MPTKKQPPAGPAAHDTTVDLLVIGSGTGMATALSAHEQGLKVLVVEKTPYVGGSTARSGGAFWIPANPALLRDGSTDTPQLGREYIGAVVGDESPEPRWRAFVDQGPQTVDMLERTTPMEFFWAKGYSDYHPENPGGAAIGRTCECKPFDAAQLGEERARLRPAVLEAPIPMPVTGADYKWMNLMVRTPLESWPRIAWRAVEGIGGLLLKKEFTAGGQALAAGLFTGLVRAGIPVWTRTGLVELLEEDGAVVGAVLEQDGRRVSVRAARGVVLAAGGFEHDMAMRREFQSSTLAEDVSLGAEGNTGDAIKAARRLGAGLAVMEESWWFPALQPLAKGEYPQVLLAERSLPGSLLVDETGRRFINESRDYMSFGQEVLRLRTQGRPLSQMWLVMDQSYRNRYVFAGVVFPAMSFPKPWYDAGIVVRGSQPRSLAQAMGVPPEDFAQTLERFNLEAGAGIDSEYHRGDSAYDRYYGDPTCLPNPNLRPLKGGLYAARVVLSDLGTCGGLRADEHGRVLREDGSAIPGLYAQGNTAGNVFGRTYPGAGATIAQGLVYGHIIAKHAATA</sequence>
<dbReference type="PANTHER" id="PTHR43400:SF10">
    <property type="entry name" value="3-OXOSTEROID 1-DEHYDROGENASE"/>
    <property type="match status" value="1"/>
</dbReference>
<dbReference type="PANTHER" id="PTHR43400">
    <property type="entry name" value="FUMARATE REDUCTASE"/>
    <property type="match status" value="1"/>
</dbReference>
<dbReference type="RefSeq" id="WP_091969876.1">
    <property type="nucleotide sequence ID" value="NZ_FOGZ01000015.1"/>
</dbReference>
<organism evidence="6 7">
    <name type="scientific">Propionibacterium cyclohexanicum</name>
    <dbReference type="NCBI Taxonomy" id="64702"/>
    <lineage>
        <taxon>Bacteria</taxon>
        <taxon>Bacillati</taxon>
        <taxon>Actinomycetota</taxon>
        <taxon>Actinomycetes</taxon>
        <taxon>Propionibacteriales</taxon>
        <taxon>Propionibacteriaceae</taxon>
        <taxon>Propionibacterium</taxon>
    </lineage>
</organism>
<keyword evidence="7" id="KW-1185">Reference proteome</keyword>
<evidence type="ECO:0000313" key="6">
    <source>
        <dbReference type="EMBL" id="SER87237.1"/>
    </source>
</evidence>
<dbReference type="Gene3D" id="3.50.50.60">
    <property type="entry name" value="FAD/NAD(P)-binding domain"/>
    <property type="match status" value="2"/>
</dbReference>
<dbReference type="Pfam" id="PF00890">
    <property type="entry name" value="FAD_binding_2"/>
    <property type="match status" value="1"/>
</dbReference>
<proteinExistence type="predicted"/>
<protein>
    <submittedName>
        <fullName evidence="6">Succinate dehydrogenase/fumarate reductase, flavoprotein subunit</fullName>
    </submittedName>
</protein>
<feature type="domain" description="FAD-dependent oxidoreductase 2 FAD-binding" evidence="5">
    <location>
        <begin position="19"/>
        <end position="548"/>
    </location>
</feature>
<name>A0A1H9SQT3_9ACTN</name>
<accession>A0A1H9SQT3</accession>
<dbReference type="STRING" id="64702.SAMN05443377_1158"/>
<evidence type="ECO:0000256" key="2">
    <source>
        <dbReference type="ARBA" id="ARBA00022630"/>
    </source>
</evidence>
<dbReference type="InterPro" id="IPR036188">
    <property type="entry name" value="FAD/NAD-bd_sf"/>
</dbReference>
<evidence type="ECO:0000256" key="3">
    <source>
        <dbReference type="ARBA" id="ARBA00022827"/>
    </source>
</evidence>
<keyword evidence="2" id="KW-0285">Flavoprotein</keyword>